<proteinExistence type="predicted"/>
<dbReference type="Gene3D" id="2.160.10.10">
    <property type="entry name" value="Hexapeptide repeat proteins"/>
    <property type="match status" value="1"/>
</dbReference>
<dbReference type="InterPro" id="IPR011004">
    <property type="entry name" value="Trimer_LpxA-like_sf"/>
</dbReference>
<comment type="caution">
    <text evidence="4">The sequence shown here is derived from an EMBL/GenBank/DDBJ whole genome shotgun (WGS) entry which is preliminary data.</text>
</comment>
<dbReference type="InterPro" id="IPR018357">
    <property type="entry name" value="Hexapep_transf_CS"/>
</dbReference>
<evidence type="ECO:0000313" key="4">
    <source>
        <dbReference type="EMBL" id="MDO8108514.1"/>
    </source>
</evidence>
<dbReference type="PANTHER" id="PTHR43300">
    <property type="entry name" value="ACETYLTRANSFERASE"/>
    <property type="match status" value="1"/>
</dbReference>
<dbReference type="InterPro" id="IPR020019">
    <property type="entry name" value="AcTrfase_PglD-like"/>
</dbReference>
<dbReference type="EMBL" id="JAUQYP010000002">
    <property type="protein sequence ID" value="MDO8108514.1"/>
    <property type="molecule type" value="Genomic_DNA"/>
</dbReference>
<dbReference type="Pfam" id="PF17836">
    <property type="entry name" value="PglD_N"/>
    <property type="match status" value="1"/>
</dbReference>
<evidence type="ECO:0000313" key="5">
    <source>
        <dbReference type="Proteomes" id="UP001232536"/>
    </source>
</evidence>
<evidence type="ECO:0000259" key="3">
    <source>
        <dbReference type="Pfam" id="PF17836"/>
    </source>
</evidence>
<keyword evidence="5" id="KW-1185">Reference proteome</keyword>
<dbReference type="RefSeq" id="WP_304602211.1">
    <property type="nucleotide sequence ID" value="NZ_JAUQYP010000002.1"/>
</dbReference>
<dbReference type="PANTHER" id="PTHR43300:SF7">
    <property type="entry name" value="UDP-N-ACETYLBACILLOSAMINE N-ACETYLTRANSFERASE"/>
    <property type="match status" value="1"/>
</dbReference>
<name>A0ABT9DCA9_9CELL</name>
<dbReference type="NCBIfam" id="TIGR03570">
    <property type="entry name" value="NeuD_NnaD"/>
    <property type="match status" value="1"/>
</dbReference>
<dbReference type="InterPro" id="IPR001451">
    <property type="entry name" value="Hexapep"/>
</dbReference>
<evidence type="ECO:0000256" key="1">
    <source>
        <dbReference type="ARBA" id="ARBA00022679"/>
    </source>
</evidence>
<dbReference type="SUPFAM" id="SSF51161">
    <property type="entry name" value="Trimeric LpxA-like enzymes"/>
    <property type="match status" value="1"/>
</dbReference>
<evidence type="ECO:0000256" key="2">
    <source>
        <dbReference type="ARBA" id="ARBA00022737"/>
    </source>
</evidence>
<dbReference type="PROSITE" id="PS00101">
    <property type="entry name" value="HEXAPEP_TRANSFERASES"/>
    <property type="match status" value="1"/>
</dbReference>
<dbReference type="Gene3D" id="3.40.50.20">
    <property type="match status" value="1"/>
</dbReference>
<dbReference type="InterPro" id="IPR041561">
    <property type="entry name" value="PglD_N"/>
</dbReference>
<accession>A0ABT9DCA9</accession>
<protein>
    <submittedName>
        <fullName evidence="4">Acetyltransferase</fullName>
    </submittedName>
</protein>
<gene>
    <name evidence="4" type="ORF">Q6348_15055</name>
</gene>
<dbReference type="InterPro" id="IPR050179">
    <property type="entry name" value="Trans_hexapeptide_repeat"/>
</dbReference>
<sequence>MSTPLYIIGAGGFGREVFAIVQAVRESGGEDYDVTFVDDHPAPVDLARVAALSAEVVGTVDGLKHSPGPFAAVVAIGANSLRRRVVERLAGAPVTYPVLVHPDATVGRDVQLGDGTIVAPGARLSVSIRIGRHVHIDQNVTIGHDSTLGDFCRVNPQACVSGSVAIGDEALVGAAATVLQGLELGTGSVVGAGAVVTRSVAPGTTVKGVPAR</sequence>
<reference evidence="4 5" key="1">
    <citation type="submission" date="2023-07" db="EMBL/GenBank/DDBJ databases">
        <title>Description of novel actinomycetes strains, isolated from tidal flat sediment.</title>
        <authorList>
            <person name="Lu C."/>
        </authorList>
    </citation>
    <scope>NUCLEOTIDE SEQUENCE [LARGE SCALE GENOMIC DNA]</scope>
    <source>
        <strain evidence="4 5">SYSU T00b441</strain>
    </source>
</reference>
<dbReference type="Proteomes" id="UP001232536">
    <property type="component" value="Unassembled WGS sequence"/>
</dbReference>
<keyword evidence="2" id="KW-0677">Repeat</keyword>
<dbReference type="CDD" id="cd03360">
    <property type="entry name" value="LbH_AT_putative"/>
    <property type="match status" value="1"/>
</dbReference>
<feature type="domain" description="PglD N-terminal" evidence="3">
    <location>
        <begin position="5"/>
        <end position="89"/>
    </location>
</feature>
<dbReference type="Pfam" id="PF14602">
    <property type="entry name" value="Hexapep_2"/>
    <property type="match status" value="1"/>
</dbReference>
<keyword evidence="1" id="KW-0808">Transferase</keyword>
<organism evidence="4 5">
    <name type="scientific">Actinotalea lenta</name>
    <dbReference type="NCBI Taxonomy" id="3064654"/>
    <lineage>
        <taxon>Bacteria</taxon>
        <taxon>Bacillati</taxon>
        <taxon>Actinomycetota</taxon>
        <taxon>Actinomycetes</taxon>
        <taxon>Micrococcales</taxon>
        <taxon>Cellulomonadaceae</taxon>
        <taxon>Actinotalea</taxon>
    </lineage>
</organism>